<dbReference type="EMBL" id="JADQDP010000001">
    <property type="protein sequence ID" value="MBF9140923.1"/>
    <property type="molecule type" value="Genomic_DNA"/>
</dbReference>
<dbReference type="Gene3D" id="2.40.10.10">
    <property type="entry name" value="Trypsin-like serine proteases"/>
    <property type="match status" value="2"/>
</dbReference>
<proteinExistence type="predicted"/>
<organism evidence="1 2">
    <name type="scientific">Hymenobacter properus</name>
    <dbReference type="NCBI Taxonomy" id="2791026"/>
    <lineage>
        <taxon>Bacteria</taxon>
        <taxon>Pseudomonadati</taxon>
        <taxon>Bacteroidota</taxon>
        <taxon>Cytophagia</taxon>
        <taxon>Cytophagales</taxon>
        <taxon>Hymenobacteraceae</taxon>
        <taxon>Hymenobacter</taxon>
    </lineage>
</organism>
<dbReference type="Pfam" id="PF13573">
    <property type="entry name" value="SprB"/>
    <property type="match status" value="16"/>
</dbReference>
<evidence type="ECO:0000313" key="1">
    <source>
        <dbReference type="EMBL" id="MBF9140923.1"/>
    </source>
</evidence>
<protein>
    <submittedName>
        <fullName evidence="1">T9SS type A sorting domain-containing protein</fullName>
    </submittedName>
</protein>
<dbReference type="RefSeq" id="WP_196285254.1">
    <property type="nucleotide sequence ID" value="NZ_JADQDP010000001.1"/>
</dbReference>
<dbReference type="Proteomes" id="UP000645610">
    <property type="component" value="Unassembled WGS sequence"/>
</dbReference>
<accession>A0A931FIL3</accession>
<dbReference type="NCBIfam" id="TIGR04183">
    <property type="entry name" value="Por_Secre_tail"/>
    <property type="match status" value="1"/>
</dbReference>
<reference evidence="1 2" key="1">
    <citation type="submission" date="2020-11" db="EMBL/GenBank/DDBJ databases">
        <authorList>
            <person name="Kim M.K."/>
        </authorList>
    </citation>
    <scope>NUCLEOTIDE SEQUENCE [LARGE SCALE GENOMIC DNA]</scope>
    <source>
        <strain evidence="1 2">BT439</strain>
    </source>
</reference>
<comment type="caution">
    <text evidence="1">The sequence shown here is derived from an EMBL/GenBank/DDBJ whole genome shotgun (WGS) entry which is preliminary data.</text>
</comment>
<sequence>MNTHLQYPSRFGLTPADGNPKAGPLGWLLQRLLPLLCTVLLLGGAATASYGQSTDFRQFANEPGNEAWINSILQQNNSVYYEGTSTLQRLVLVGIPTTSGNHHVLHFSHQATKGGIHAYDFVTGYDQALADYNTITGGPFTALSVAGNALGPQATAAMVNALYNSNLAGPNKMVAANAVAASYSSLPNAPAGNVAAKVAVYDGASTSKRGVQIYGSSPVTNAHLDLVSYSGGSDIYADYDLHWDSASPNVLILMGGHLSVSGTGAAGTLSYGPGLGSGSISGGPYHFKLDNVDGITLGSQDNQIKGTDILMPPAPSCAISGPATICSGSTATFTGPAGMDSYTWTLLNNTSGSSFTTATNLPSVSVLAGGTSGSYTVKLVTTRLGVTSTDVCQKIVNVNKVSLAATTVNVACFGGNTGSISLTASGGTAPYTYDWGGGITSQNRTGLAAGTYSVTVTDAIGCSAFASYTITQPASGLTASAAKTDVSCNGGTDGTITLTVAGGTAPYTYLWNGGATSQNRTGLGAGTYNVTVTDANGCTATASATIAQPALLTASAAKTDVSCFGYATGTITLTVAGGTAPYTYLWNGGATTQNRTGLAAGTYNVTVTDAKGCTATASATISQPMLLTASAVKTDVNCFGGTNGTITLTVAGGTSPYTYLWNGGATTQNRVGLGAGTYNVTVTDANGCTATASATIAQPAAALSASAAKTDVSCNGGSNGTITLTVTGGTSPYTYLWNGGVTSQNRSGLAAGTYNVTVTDANGCTTTASATIGQPALLTASAAKTDVSCYNGTNGTITLTVTGGTAPYTYLWNGGATSQNRNNLSAGTYNVTVTDANGCTATASATIGQPALLTASAAKTDVSCFNGTNGTITLTVAGGTAPYTYLWNGGATSQNRTGLAAGTYNVTVTDSKGCTATASATISQPVLLTASAAKTDVSCYNGTNGTITLTVAGGTAPYTYLWNGGVTSQNRSGLAAGTYNVTVTDANGCTATASATIVQPAAALSASAAKTDVSCYNGSNGTITLTVTGGTAPYTYAWNGGVTTQNRTGLAAGTYNVTVTDANGCTATASATIGQPALLTASAAKTDVSCNGGSNGTITLTVVGGTSPYTYLWNGGATSQNRSGLAAGTYNVTVTDANGCTATASATVGQPALLTASAAKTDVSCNGGSNGTITLTVAGGTAPYTYLWNGGATTQNRSGLAAGTYNVTVTDSKGCTATASATIGQPALLTASAAKTDVSCYNGTNGTITLTVTGGTAPYTYLWNGGATSQNRSGLAAGTYNVTVTDANGCTATASATIGQPALLTATAAKTDVSCYNGTNGTITLTVTGGTAPYTYLWNGGATSQNRSGLATGTYNVTVTDSKGCTATASATIGQPMLLTASAAKTDVSCNGGSNGTITLTVTGGTTPYTYAWNSGATTQNLASLPAGTYNVTVTDANGCTATASATVGQPALLTASAAKTDVSCFDGTNGTITLTVTGGTMPYSYLWNGGATSQNRTGLGAGTYSVTVTDAKGCTATASATIGQPELLTASAVSTNETCAKTDGTATATVAGGTAPYSYAWRLTGQPAVVSTTRVATGLVAGDYTVTVTDFNSCSTTAATKVVADNCLVQHCTLTQGGYGNGNGVICKYPGVRRTQLITNLLSSGGDLTLGVSGRSITFSAATASSAAQCIIDAMPAGGSAAALPSIGNASGCSLPGSVLKNGRFNNVLIGQTLALSLNTRLDNTLADVPLSAVMTSYNALSCSGPDPLDLTGMTKNIPASVMGNLSHMGATPTVGSLLTLANKALGGASYANAGGNPSFSEISGAAGAINELFDNCRMFLNTTSAQLRVALTPTTSPSVEATSNLHAYPNPFAATTTLEFTLPQATHYSLVVYDVKGSVVATVGSGVAEAGVRYSFPLGGALQEGIYLARLVTDKTTQTIRLNLIK</sequence>
<dbReference type="InterPro" id="IPR026444">
    <property type="entry name" value="Secre_tail"/>
</dbReference>
<dbReference type="InterPro" id="IPR025667">
    <property type="entry name" value="SprB_repeat"/>
</dbReference>
<dbReference type="InterPro" id="IPR043504">
    <property type="entry name" value="Peptidase_S1_PA_chymotrypsin"/>
</dbReference>
<keyword evidence="2" id="KW-1185">Reference proteome</keyword>
<evidence type="ECO:0000313" key="2">
    <source>
        <dbReference type="Proteomes" id="UP000645610"/>
    </source>
</evidence>
<gene>
    <name evidence="1" type="ORF">I2I01_04720</name>
</gene>
<dbReference type="Gene3D" id="2.60.40.740">
    <property type="match status" value="11"/>
</dbReference>
<name>A0A931FIL3_9BACT</name>